<organism evidence="1 2">
    <name type="scientific">Olsenella profusa F0195</name>
    <dbReference type="NCBI Taxonomy" id="1125712"/>
    <lineage>
        <taxon>Bacteria</taxon>
        <taxon>Bacillati</taxon>
        <taxon>Actinomycetota</taxon>
        <taxon>Coriobacteriia</taxon>
        <taxon>Coriobacteriales</taxon>
        <taxon>Atopobiaceae</taxon>
        <taxon>Olsenella</taxon>
    </lineage>
</organism>
<dbReference type="RefSeq" id="WP_021726344.1">
    <property type="nucleotide sequence ID" value="NZ_AWEZ01000048.1"/>
</dbReference>
<dbReference type="AlphaFoldDB" id="U2T4L0"/>
<dbReference type="OrthoDB" id="5363652at2"/>
<dbReference type="Pfam" id="PF07751">
    <property type="entry name" value="Abi_2"/>
    <property type="match status" value="1"/>
</dbReference>
<evidence type="ECO:0000313" key="2">
    <source>
        <dbReference type="Proteomes" id="UP000016638"/>
    </source>
</evidence>
<sequence length="309" mass="36402">MKYTKPFLTFEQQTDLLMKKRGMLADRSDLIRHLQDVGYYRLSGYWHIYKKRGSDKFWEGTTFQRAWDMYVFDRQFRLVVLDAVERVEVYMRTQLAYLLAEQTGPFGFLDKTNLPRLSEERYEHFVEKCRDAYGRVKGGEPFAKHFNDKYGDHHNLPPYWILVNVMDFGMVVTLYSGSPVPVRKQIADGLGVSTKVLDSWMVTVNTVRNICAHHGRLWNRIIGNPPKIPKAVEWHDPYEVRNDKIFGTLTMLSYLLERVAPDTGWRKRLLDMVLRLSSRNQGRMGFMGEWRECPLWKPYLEDAGDLESQ</sequence>
<keyword evidence="2" id="KW-1185">Reference proteome</keyword>
<dbReference type="PATRIC" id="fig|1125712.3.peg.1458"/>
<comment type="caution">
    <text evidence="1">The sequence shown here is derived from an EMBL/GenBank/DDBJ whole genome shotgun (WGS) entry which is preliminary data.</text>
</comment>
<gene>
    <name evidence="1" type="ORF">HMPREF1316_2455</name>
</gene>
<name>U2T4L0_9ACTN</name>
<dbReference type="STRING" id="1125712.HMPREF1316_2455"/>
<dbReference type="EMBL" id="AWEZ01000048">
    <property type="protein sequence ID" value="ERL07989.1"/>
    <property type="molecule type" value="Genomic_DNA"/>
</dbReference>
<dbReference type="InterPro" id="IPR011664">
    <property type="entry name" value="Abi_system_AbiD/AbiF-like"/>
</dbReference>
<dbReference type="eggNOG" id="COG4823">
    <property type="taxonomic scope" value="Bacteria"/>
</dbReference>
<protein>
    <submittedName>
        <fullName evidence="1">Abi-like protein</fullName>
    </submittedName>
</protein>
<proteinExistence type="predicted"/>
<evidence type="ECO:0000313" key="1">
    <source>
        <dbReference type="EMBL" id="ERL07989.1"/>
    </source>
</evidence>
<accession>U2T4L0</accession>
<reference evidence="1 2" key="1">
    <citation type="submission" date="2013-08" db="EMBL/GenBank/DDBJ databases">
        <authorList>
            <person name="Durkin A.S."/>
            <person name="Haft D.R."/>
            <person name="McCorrison J."/>
            <person name="Torralba M."/>
            <person name="Gillis M."/>
            <person name="Haft D.H."/>
            <person name="Methe B."/>
            <person name="Sutton G."/>
            <person name="Nelson K.E."/>
        </authorList>
    </citation>
    <scope>NUCLEOTIDE SEQUENCE [LARGE SCALE GENOMIC DNA]</scope>
    <source>
        <strain evidence="1 2">F0195</strain>
    </source>
</reference>
<dbReference type="Proteomes" id="UP000016638">
    <property type="component" value="Unassembled WGS sequence"/>
</dbReference>